<dbReference type="Proteomes" id="UP001358417">
    <property type="component" value="Unassembled WGS sequence"/>
</dbReference>
<dbReference type="AlphaFoldDB" id="A0AAV9NNH8"/>
<evidence type="ECO:0000313" key="3">
    <source>
        <dbReference type="Proteomes" id="UP001358417"/>
    </source>
</evidence>
<reference evidence="2 3" key="1">
    <citation type="submission" date="2023-08" db="EMBL/GenBank/DDBJ databases">
        <title>Black Yeasts Isolated from many extreme environments.</title>
        <authorList>
            <person name="Coleine C."/>
            <person name="Stajich J.E."/>
            <person name="Selbmann L."/>
        </authorList>
    </citation>
    <scope>NUCLEOTIDE SEQUENCE [LARGE SCALE GENOMIC DNA]</scope>
    <source>
        <strain evidence="2 3">CCFEE 5792</strain>
    </source>
</reference>
<name>A0AAV9NNH8_9EURO</name>
<protein>
    <submittedName>
        <fullName evidence="2">Uncharacterized protein</fullName>
    </submittedName>
</protein>
<accession>A0AAV9NNH8</accession>
<comment type="caution">
    <text evidence="2">The sequence shown here is derived from an EMBL/GenBank/DDBJ whole genome shotgun (WGS) entry which is preliminary data.</text>
</comment>
<sequence>MKSLFYLSSLALAAAGDISLQAFTDSSCGGDGGTAIQNVHADGSDVHDSSGCRAQGQYNSVNVVSVDPGFRCNVYGDSACQNFLETVLTVSCTPVIGQGVICFNQAAFDNPFVESTSAVAIGSTTVNVVGGDSLQNQLNNAVNQACTSGTACDPTHTLVLHQTFDPPAGKEFCSNGGQLIDKSGCTSEDCSTTISISGSFNDNNQRDYMKGLLQSAAGSIPSPVTFLQVQVLSKTKAIQAQMSVTVSTQCTAVAPPSGFTCSSALKDIVSAALATVPGVGGISSLAFQADCDING</sequence>
<feature type="signal peptide" evidence="1">
    <location>
        <begin position="1"/>
        <end position="15"/>
    </location>
</feature>
<proteinExistence type="predicted"/>
<organism evidence="2 3">
    <name type="scientific">Exophiala bonariae</name>
    <dbReference type="NCBI Taxonomy" id="1690606"/>
    <lineage>
        <taxon>Eukaryota</taxon>
        <taxon>Fungi</taxon>
        <taxon>Dikarya</taxon>
        <taxon>Ascomycota</taxon>
        <taxon>Pezizomycotina</taxon>
        <taxon>Eurotiomycetes</taxon>
        <taxon>Chaetothyriomycetidae</taxon>
        <taxon>Chaetothyriales</taxon>
        <taxon>Herpotrichiellaceae</taxon>
        <taxon>Exophiala</taxon>
    </lineage>
</organism>
<feature type="chain" id="PRO_5043463003" evidence="1">
    <location>
        <begin position="16"/>
        <end position="295"/>
    </location>
</feature>
<evidence type="ECO:0000256" key="1">
    <source>
        <dbReference type="SAM" id="SignalP"/>
    </source>
</evidence>
<keyword evidence="1" id="KW-0732">Signal</keyword>
<gene>
    <name evidence="2" type="ORF">LTR84_009789</name>
</gene>
<dbReference type="GeneID" id="89977947"/>
<evidence type="ECO:0000313" key="2">
    <source>
        <dbReference type="EMBL" id="KAK5059906.1"/>
    </source>
</evidence>
<dbReference type="EMBL" id="JAVRRD010000004">
    <property type="protein sequence ID" value="KAK5059906.1"/>
    <property type="molecule type" value="Genomic_DNA"/>
</dbReference>
<dbReference type="RefSeq" id="XP_064709727.1">
    <property type="nucleotide sequence ID" value="XM_064853328.1"/>
</dbReference>
<keyword evidence="3" id="KW-1185">Reference proteome</keyword>